<dbReference type="Gene3D" id="1.10.1060.10">
    <property type="entry name" value="Alpha-helical ferredoxin"/>
    <property type="match status" value="1"/>
</dbReference>
<sequence length="712" mass="76333">MPATVLPDLLAVLVLAVLVLTLVGGARRFTLWRRGRPSPVPWLAGLAAMPRRYLVDLHHVVARDKAFAHTHVATAGGFVAAALMMLVVVLVPLPAGLRLALTGLMLAASVLMLVGARLVARRRRSPPARLSRGPWMRLPRSLTVFSASLAGVALVSLLSSLLPPGWLGGILGWALAGVLLVGLALGLAEMLLGMTWGGPMKHAFAGALHLAWHRRAERFSTRSSEREGRTPRSTGLKALDLDDPEAPLGVACPEDFTWNQRLGFDACVQCGRCEAVCPAFAAGQPLNPKKLIQDMVRGMTGASADSYHGSPYPGRPLTQDKGQDKGRQNGQPSGPIVVEAGGALLDADTLWSCTTCRACVEECPMMIEHVDAIVDLRRHLTLERGKTPGKGAAVLDNLIATDNPGGFAPGSRMHWAADLELPLMRDYGQVDVLLWLGDGAFDMRNQRTLRALVKILRAAAVDFAVLGNEERDSGDVARRLGDEATFQRLARANVATLSHYRFQTIVTCDPHSFHVLGNEYGAFGGDYRVRHHSTFIQELIAGGRLALESRQRGRVTYHDPCYLGRYNGEYEAPRQVLAALGIELAEMQRSGFRSRCCGGGGGAPITDVPGERRIPDMRMADVAETGAELVAVGCPQCTAMLEGVVDATAQVRDIAELVAEALIEPPAGKRQARKAQAHDRTVAEGVAKGGVARGADPAVDRGVGHDVEELSQ</sequence>
<evidence type="ECO:0000256" key="4">
    <source>
        <dbReference type="ARBA" id="ARBA00023004"/>
    </source>
</evidence>
<dbReference type="Pfam" id="PF02754">
    <property type="entry name" value="CCG"/>
    <property type="match status" value="2"/>
</dbReference>
<evidence type="ECO:0000256" key="7">
    <source>
        <dbReference type="SAM" id="Phobius"/>
    </source>
</evidence>
<dbReference type="GO" id="GO:0005886">
    <property type="term" value="C:plasma membrane"/>
    <property type="evidence" value="ECO:0007669"/>
    <property type="project" value="TreeGrafter"/>
</dbReference>
<dbReference type="GO" id="GO:0046872">
    <property type="term" value="F:metal ion binding"/>
    <property type="evidence" value="ECO:0007669"/>
    <property type="project" value="UniProtKB-KW"/>
</dbReference>
<dbReference type="Pfam" id="PF13187">
    <property type="entry name" value="Fer4_9"/>
    <property type="match status" value="1"/>
</dbReference>
<dbReference type="FunFam" id="1.10.1060.10:FF:000014">
    <property type="entry name" value="DgcB, Dimethylglycine catabolism"/>
    <property type="match status" value="1"/>
</dbReference>
<keyword evidence="2" id="KW-0479">Metal-binding</keyword>
<dbReference type="PANTHER" id="PTHR43255:SF1">
    <property type="entry name" value="IRON-SULFUR-BINDING OXIDOREDUCTASE FADF-RELATED"/>
    <property type="match status" value="1"/>
</dbReference>
<keyword evidence="5" id="KW-0411">Iron-sulfur</keyword>
<dbReference type="GO" id="GO:0051539">
    <property type="term" value="F:4 iron, 4 sulfur cluster binding"/>
    <property type="evidence" value="ECO:0007669"/>
    <property type="project" value="UniProtKB-KW"/>
</dbReference>
<evidence type="ECO:0000259" key="8">
    <source>
        <dbReference type="PROSITE" id="PS51379"/>
    </source>
</evidence>
<dbReference type="PROSITE" id="PS00198">
    <property type="entry name" value="4FE4S_FER_1"/>
    <property type="match status" value="2"/>
</dbReference>
<keyword evidence="7" id="KW-0472">Membrane</keyword>
<accession>A0AAU7KM07</accession>
<feature type="domain" description="4Fe-4S ferredoxin-type" evidence="8">
    <location>
        <begin position="258"/>
        <end position="288"/>
    </location>
</feature>
<dbReference type="InterPro" id="IPR017900">
    <property type="entry name" value="4Fe4S_Fe_S_CS"/>
</dbReference>
<dbReference type="GO" id="GO:0016491">
    <property type="term" value="F:oxidoreductase activity"/>
    <property type="evidence" value="ECO:0007669"/>
    <property type="project" value="UniProtKB-KW"/>
</dbReference>
<feature type="transmembrane region" description="Helical" evidence="7">
    <location>
        <begin position="6"/>
        <end position="26"/>
    </location>
</feature>
<feature type="region of interest" description="Disordered" evidence="6">
    <location>
        <begin position="220"/>
        <end position="241"/>
    </location>
</feature>
<evidence type="ECO:0000256" key="6">
    <source>
        <dbReference type="SAM" id="MobiDB-lite"/>
    </source>
</evidence>
<dbReference type="PROSITE" id="PS51379">
    <property type="entry name" value="4FE4S_FER_2"/>
    <property type="match status" value="2"/>
</dbReference>
<feature type="compositionally biased region" description="Basic and acidic residues" evidence="6">
    <location>
        <begin position="220"/>
        <end position="230"/>
    </location>
</feature>
<feature type="domain" description="4Fe-4S ferredoxin-type" evidence="8">
    <location>
        <begin position="341"/>
        <end position="372"/>
    </location>
</feature>
<keyword evidence="7" id="KW-0812">Transmembrane</keyword>
<keyword evidence="7" id="KW-1133">Transmembrane helix</keyword>
<evidence type="ECO:0000256" key="5">
    <source>
        <dbReference type="ARBA" id="ARBA00023014"/>
    </source>
</evidence>
<evidence type="ECO:0000256" key="2">
    <source>
        <dbReference type="ARBA" id="ARBA00022723"/>
    </source>
</evidence>
<proteinExistence type="predicted"/>
<dbReference type="InterPro" id="IPR017896">
    <property type="entry name" value="4Fe4S_Fe-S-bd"/>
</dbReference>
<feature type="region of interest" description="Disordered" evidence="6">
    <location>
        <begin position="302"/>
        <end position="334"/>
    </location>
</feature>
<dbReference type="RefSeq" id="WP_348827631.1">
    <property type="nucleotide sequence ID" value="NZ_CP098827.1"/>
</dbReference>
<dbReference type="InterPro" id="IPR004017">
    <property type="entry name" value="Cys_rich_dom"/>
</dbReference>
<feature type="transmembrane region" description="Helical" evidence="7">
    <location>
        <begin position="99"/>
        <end position="120"/>
    </location>
</feature>
<organism evidence="9">
    <name type="scientific">Halomonas sp. RT37</name>
    <dbReference type="NCBI Taxonomy" id="2950872"/>
    <lineage>
        <taxon>Bacteria</taxon>
        <taxon>Pseudomonadati</taxon>
        <taxon>Pseudomonadota</taxon>
        <taxon>Gammaproteobacteria</taxon>
        <taxon>Oceanospirillales</taxon>
        <taxon>Halomonadaceae</taxon>
        <taxon>Halomonas</taxon>
    </lineage>
</organism>
<keyword evidence="3" id="KW-0560">Oxidoreductase</keyword>
<feature type="region of interest" description="Disordered" evidence="6">
    <location>
        <begin position="669"/>
        <end position="712"/>
    </location>
</feature>
<name>A0AAU7KM07_9GAMM</name>
<dbReference type="PANTHER" id="PTHR43255">
    <property type="entry name" value="IRON-SULFUR-BINDING OXIDOREDUCTASE FADF-RELATED-RELATED"/>
    <property type="match status" value="1"/>
</dbReference>
<dbReference type="AlphaFoldDB" id="A0AAU7KM07"/>
<dbReference type="EMBL" id="CP098827">
    <property type="protein sequence ID" value="XBO71878.1"/>
    <property type="molecule type" value="Genomic_DNA"/>
</dbReference>
<gene>
    <name evidence="9" type="ORF">NFG58_03985</name>
</gene>
<keyword evidence="1" id="KW-0004">4Fe-4S</keyword>
<reference evidence="9" key="1">
    <citation type="submission" date="2022-06" db="EMBL/GenBank/DDBJ databases">
        <title>A novel DMS-producing enzyme.</title>
        <authorList>
            <person name="Zhang Y."/>
        </authorList>
    </citation>
    <scope>NUCLEOTIDE SEQUENCE</scope>
    <source>
        <strain evidence="9">RT37</strain>
    </source>
</reference>
<dbReference type="InterPro" id="IPR009051">
    <property type="entry name" value="Helical_ferredxn"/>
</dbReference>
<feature type="transmembrane region" description="Helical" evidence="7">
    <location>
        <begin position="141"/>
        <end position="158"/>
    </location>
</feature>
<evidence type="ECO:0000256" key="3">
    <source>
        <dbReference type="ARBA" id="ARBA00023002"/>
    </source>
</evidence>
<feature type="transmembrane region" description="Helical" evidence="7">
    <location>
        <begin position="170"/>
        <end position="192"/>
    </location>
</feature>
<protein>
    <submittedName>
        <fullName evidence="9">(Fe-S)-binding protein</fullName>
    </submittedName>
</protein>
<dbReference type="SUPFAM" id="SSF46548">
    <property type="entry name" value="alpha-helical ferredoxin"/>
    <property type="match status" value="1"/>
</dbReference>
<dbReference type="InterPro" id="IPR021872">
    <property type="entry name" value="Csal_0991-like_N"/>
</dbReference>
<feature type="compositionally biased region" description="Basic and acidic residues" evidence="6">
    <location>
        <begin position="698"/>
        <end position="712"/>
    </location>
</feature>
<feature type="transmembrane region" description="Helical" evidence="7">
    <location>
        <begin position="72"/>
        <end position="93"/>
    </location>
</feature>
<dbReference type="InterPro" id="IPR051460">
    <property type="entry name" value="HdrC_iron-sulfur_subunit"/>
</dbReference>
<keyword evidence="4" id="KW-0408">Iron</keyword>
<evidence type="ECO:0000256" key="1">
    <source>
        <dbReference type="ARBA" id="ARBA00022485"/>
    </source>
</evidence>
<evidence type="ECO:0000313" key="9">
    <source>
        <dbReference type="EMBL" id="XBO71878.1"/>
    </source>
</evidence>
<dbReference type="Pfam" id="PF11982">
    <property type="entry name" value="DUF3483"/>
    <property type="match status" value="1"/>
</dbReference>